<feature type="region of interest" description="Disordered" evidence="1">
    <location>
        <begin position="1"/>
        <end position="20"/>
    </location>
</feature>
<reference evidence="2 3" key="1">
    <citation type="journal article" date="2014" name="Am. J. Bot.">
        <title>Genome assembly and annotation for red clover (Trifolium pratense; Fabaceae).</title>
        <authorList>
            <person name="Istvanek J."/>
            <person name="Jaros M."/>
            <person name="Krenek A."/>
            <person name="Repkova J."/>
        </authorList>
    </citation>
    <scope>NUCLEOTIDE SEQUENCE [LARGE SCALE GENOMIC DNA]</scope>
    <source>
        <strain evidence="3">cv. Tatra</strain>
        <tissue evidence="2">Young leaves</tissue>
    </source>
</reference>
<protein>
    <submittedName>
        <fullName evidence="2">Uncharacterized protein</fullName>
    </submittedName>
</protein>
<gene>
    <name evidence="2" type="ORF">L195_g032168</name>
</gene>
<evidence type="ECO:0000313" key="2">
    <source>
        <dbReference type="EMBL" id="PNX76223.1"/>
    </source>
</evidence>
<evidence type="ECO:0000313" key="3">
    <source>
        <dbReference type="Proteomes" id="UP000236291"/>
    </source>
</evidence>
<proteinExistence type="predicted"/>
<organism evidence="2 3">
    <name type="scientific">Trifolium pratense</name>
    <name type="common">Red clover</name>
    <dbReference type="NCBI Taxonomy" id="57577"/>
    <lineage>
        <taxon>Eukaryota</taxon>
        <taxon>Viridiplantae</taxon>
        <taxon>Streptophyta</taxon>
        <taxon>Embryophyta</taxon>
        <taxon>Tracheophyta</taxon>
        <taxon>Spermatophyta</taxon>
        <taxon>Magnoliopsida</taxon>
        <taxon>eudicotyledons</taxon>
        <taxon>Gunneridae</taxon>
        <taxon>Pentapetalae</taxon>
        <taxon>rosids</taxon>
        <taxon>fabids</taxon>
        <taxon>Fabales</taxon>
        <taxon>Fabaceae</taxon>
        <taxon>Papilionoideae</taxon>
        <taxon>50 kb inversion clade</taxon>
        <taxon>NPAAA clade</taxon>
        <taxon>Hologalegina</taxon>
        <taxon>IRL clade</taxon>
        <taxon>Trifolieae</taxon>
        <taxon>Trifolium</taxon>
    </lineage>
</organism>
<dbReference type="Proteomes" id="UP000236291">
    <property type="component" value="Unassembled WGS sequence"/>
</dbReference>
<dbReference type="AlphaFoldDB" id="A0A2K3LCG1"/>
<comment type="caution">
    <text evidence="2">The sequence shown here is derived from an EMBL/GenBank/DDBJ whole genome shotgun (WGS) entry which is preliminary data.</text>
</comment>
<feature type="compositionally biased region" description="Polar residues" evidence="1">
    <location>
        <begin position="1"/>
        <end position="15"/>
    </location>
</feature>
<sequence>MDNPNSGFSPSTSRVGNRAIPQALNSSSVLSLRQQMDESNHKMVNTLTSQLRTVFNPLINNTNDSYQLLASQMGRIADFFGAPQMPNQQFRPIQNQVPIQNQNVPENIGAPVNQGHSQVVVQEEPPAQVVVEQIPNQGVVLVNINLNAEVVRNVQQNNFAGQNNLAYLVETILAQNGLNMGLHRPDFVSALFECVLQTELPRGWKIPKITKFAGDTGESTVEHVARYLTEAGDLGSVW</sequence>
<dbReference type="EMBL" id="ASHM01030299">
    <property type="protein sequence ID" value="PNX76223.1"/>
    <property type="molecule type" value="Genomic_DNA"/>
</dbReference>
<reference evidence="2 3" key="2">
    <citation type="journal article" date="2017" name="Front. Plant Sci.">
        <title>Gene Classification and Mining of Molecular Markers Useful in Red Clover (Trifolium pratense) Breeding.</title>
        <authorList>
            <person name="Istvanek J."/>
            <person name="Dluhosova J."/>
            <person name="Dluhos P."/>
            <person name="Patkova L."/>
            <person name="Nedelnik J."/>
            <person name="Repkova J."/>
        </authorList>
    </citation>
    <scope>NUCLEOTIDE SEQUENCE [LARGE SCALE GENOMIC DNA]</scope>
    <source>
        <strain evidence="3">cv. Tatra</strain>
        <tissue evidence="2">Young leaves</tissue>
    </source>
</reference>
<name>A0A2K3LCG1_TRIPR</name>
<evidence type="ECO:0000256" key="1">
    <source>
        <dbReference type="SAM" id="MobiDB-lite"/>
    </source>
</evidence>
<accession>A0A2K3LCG1</accession>